<dbReference type="InterPro" id="IPR027806">
    <property type="entry name" value="HARBI1_dom"/>
</dbReference>
<proteinExistence type="predicted"/>
<keyword evidence="5" id="KW-1185">Reference proteome</keyword>
<dbReference type="PANTHER" id="PTHR23080">
    <property type="entry name" value="THAP DOMAIN PROTEIN"/>
    <property type="match status" value="1"/>
</dbReference>
<gene>
    <name evidence="4" type="ORF">NQ315_013246</name>
</gene>
<evidence type="ECO:0000313" key="4">
    <source>
        <dbReference type="EMBL" id="KAJ8910107.1"/>
    </source>
</evidence>
<dbReference type="Pfam" id="PF13359">
    <property type="entry name" value="DDE_Tnp_4"/>
    <property type="match status" value="1"/>
</dbReference>
<comment type="cofactor">
    <cofactor evidence="1">
        <name>a divalent metal cation</name>
        <dbReference type="ChEBI" id="CHEBI:60240"/>
    </cofactor>
</comment>
<sequence length="92" mass="10084">MIGVSPAGLITFLSRGYGGRASDKAIFEQKAKINALIAKARVHIERVNQKIKVFKILNSTVDWSLVGILDHIMLVVCAICNLSSPILSDEEF</sequence>
<reference evidence="4 5" key="1">
    <citation type="journal article" date="2023" name="Insect Mol. Biol.">
        <title>Genome sequencing provides insights into the evolution of gene families encoding plant cell wall-degrading enzymes in longhorned beetles.</title>
        <authorList>
            <person name="Shin N.R."/>
            <person name="Okamura Y."/>
            <person name="Kirsch R."/>
            <person name="Pauchet Y."/>
        </authorList>
    </citation>
    <scope>NUCLEOTIDE SEQUENCE [LARGE SCALE GENOMIC DNA]</scope>
    <source>
        <strain evidence="4">EAD_L_NR</strain>
    </source>
</reference>
<evidence type="ECO:0000313" key="5">
    <source>
        <dbReference type="Proteomes" id="UP001159042"/>
    </source>
</evidence>
<protein>
    <recommendedName>
        <fullName evidence="3">DDE Tnp4 domain-containing protein</fullName>
    </recommendedName>
</protein>
<name>A0AAV8V7K7_9CUCU</name>
<evidence type="ECO:0000256" key="2">
    <source>
        <dbReference type="ARBA" id="ARBA00022723"/>
    </source>
</evidence>
<dbReference type="Proteomes" id="UP001159042">
    <property type="component" value="Unassembled WGS sequence"/>
</dbReference>
<evidence type="ECO:0000259" key="3">
    <source>
        <dbReference type="Pfam" id="PF13359"/>
    </source>
</evidence>
<comment type="caution">
    <text evidence="4">The sequence shown here is derived from an EMBL/GenBank/DDBJ whole genome shotgun (WGS) entry which is preliminary data.</text>
</comment>
<dbReference type="AlphaFoldDB" id="A0AAV8V7K7"/>
<keyword evidence="2" id="KW-0479">Metal-binding</keyword>
<accession>A0AAV8V7K7</accession>
<feature type="domain" description="DDE Tnp4" evidence="3">
    <location>
        <begin position="30"/>
        <end position="81"/>
    </location>
</feature>
<dbReference type="GO" id="GO:0046872">
    <property type="term" value="F:metal ion binding"/>
    <property type="evidence" value="ECO:0007669"/>
    <property type="project" value="UniProtKB-KW"/>
</dbReference>
<evidence type="ECO:0000256" key="1">
    <source>
        <dbReference type="ARBA" id="ARBA00001968"/>
    </source>
</evidence>
<dbReference type="EMBL" id="JANEYG010000353">
    <property type="protein sequence ID" value="KAJ8910107.1"/>
    <property type="molecule type" value="Genomic_DNA"/>
</dbReference>
<organism evidence="4 5">
    <name type="scientific">Exocentrus adspersus</name>
    <dbReference type="NCBI Taxonomy" id="1586481"/>
    <lineage>
        <taxon>Eukaryota</taxon>
        <taxon>Metazoa</taxon>
        <taxon>Ecdysozoa</taxon>
        <taxon>Arthropoda</taxon>
        <taxon>Hexapoda</taxon>
        <taxon>Insecta</taxon>
        <taxon>Pterygota</taxon>
        <taxon>Neoptera</taxon>
        <taxon>Endopterygota</taxon>
        <taxon>Coleoptera</taxon>
        <taxon>Polyphaga</taxon>
        <taxon>Cucujiformia</taxon>
        <taxon>Chrysomeloidea</taxon>
        <taxon>Cerambycidae</taxon>
        <taxon>Lamiinae</taxon>
        <taxon>Acanthocinini</taxon>
        <taxon>Exocentrus</taxon>
    </lineage>
</organism>